<organism evidence="2 3">
    <name type="scientific">Armillaria solidipes</name>
    <dbReference type="NCBI Taxonomy" id="1076256"/>
    <lineage>
        <taxon>Eukaryota</taxon>
        <taxon>Fungi</taxon>
        <taxon>Dikarya</taxon>
        <taxon>Basidiomycota</taxon>
        <taxon>Agaricomycotina</taxon>
        <taxon>Agaricomycetes</taxon>
        <taxon>Agaricomycetidae</taxon>
        <taxon>Agaricales</taxon>
        <taxon>Marasmiineae</taxon>
        <taxon>Physalacriaceae</taxon>
        <taxon>Armillaria</taxon>
    </lineage>
</organism>
<evidence type="ECO:0000313" key="2">
    <source>
        <dbReference type="EMBL" id="PBK61673.1"/>
    </source>
</evidence>
<keyword evidence="3" id="KW-1185">Reference proteome</keyword>
<dbReference type="AlphaFoldDB" id="A0A2H3BCW2"/>
<keyword evidence="1" id="KW-1133">Transmembrane helix</keyword>
<gene>
    <name evidence="2" type="ORF">ARMSODRAFT_1089516</name>
</gene>
<feature type="transmembrane region" description="Helical" evidence="1">
    <location>
        <begin position="63"/>
        <end position="80"/>
    </location>
</feature>
<accession>A0A2H3BCW2</accession>
<dbReference type="EMBL" id="KZ293473">
    <property type="protein sequence ID" value="PBK61673.1"/>
    <property type="molecule type" value="Genomic_DNA"/>
</dbReference>
<name>A0A2H3BCW2_9AGAR</name>
<keyword evidence="1" id="KW-0472">Membrane</keyword>
<reference evidence="3" key="1">
    <citation type="journal article" date="2017" name="Nat. Ecol. Evol.">
        <title>Genome expansion and lineage-specific genetic innovations in the forest pathogenic fungi Armillaria.</title>
        <authorList>
            <person name="Sipos G."/>
            <person name="Prasanna A.N."/>
            <person name="Walter M.C."/>
            <person name="O'Connor E."/>
            <person name="Balint B."/>
            <person name="Krizsan K."/>
            <person name="Kiss B."/>
            <person name="Hess J."/>
            <person name="Varga T."/>
            <person name="Slot J."/>
            <person name="Riley R."/>
            <person name="Boka B."/>
            <person name="Rigling D."/>
            <person name="Barry K."/>
            <person name="Lee J."/>
            <person name="Mihaltcheva S."/>
            <person name="LaButti K."/>
            <person name="Lipzen A."/>
            <person name="Waldron R."/>
            <person name="Moloney N.M."/>
            <person name="Sperisen C."/>
            <person name="Kredics L."/>
            <person name="Vagvoelgyi C."/>
            <person name="Patrignani A."/>
            <person name="Fitzpatrick D."/>
            <person name="Nagy I."/>
            <person name="Doyle S."/>
            <person name="Anderson J.B."/>
            <person name="Grigoriev I.V."/>
            <person name="Gueldener U."/>
            <person name="Muensterkoetter M."/>
            <person name="Nagy L.G."/>
        </authorList>
    </citation>
    <scope>NUCLEOTIDE SEQUENCE [LARGE SCALE GENOMIC DNA]</scope>
    <source>
        <strain evidence="3">28-4</strain>
    </source>
</reference>
<keyword evidence="1" id="KW-0812">Transmembrane</keyword>
<feature type="transmembrane region" description="Helical" evidence="1">
    <location>
        <begin position="27"/>
        <end position="51"/>
    </location>
</feature>
<evidence type="ECO:0000313" key="3">
    <source>
        <dbReference type="Proteomes" id="UP000218334"/>
    </source>
</evidence>
<sequence length="81" mass="8862">MLALFQSIYSLLKASTSSPRFIAIPSWAASLTAFISVPAGHMCCGASNIAVNYIGKKNFESDWIIFFPLILILILILILVD</sequence>
<proteinExistence type="predicted"/>
<dbReference type="Proteomes" id="UP000218334">
    <property type="component" value="Unassembled WGS sequence"/>
</dbReference>
<evidence type="ECO:0000256" key="1">
    <source>
        <dbReference type="SAM" id="Phobius"/>
    </source>
</evidence>
<protein>
    <submittedName>
        <fullName evidence="2">Uncharacterized protein</fullName>
    </submittedName>
</protein>